<evidence type="ECO:0008006" key="3">
    <source>
        <dbReference type="Google" id="ProtNLM"/>
    </source>
</evidence>
<sequence length="358" mass="41767">MDTYRWATFIVTLTRTKRMLDYGAHVQSVCLFTPKERNKNAARNQRRAHHQRRVQQSDQQAESRIIGNNVYTAQRRKYTRVIQLTTSSLRQLALSCKNLTQLDLSCTCLIHDNMIAETGEYVSTLQDYAIQRDLTQIPITIESVIELLGNECSHLKDITVQRCEWITAKLIWLMVLHCPNLERLDARKSDKSVDIKKLTLDVLEKPHPMQQHSGGNASTDDIQDVEPSPPTQEHEWDQQSPRPLEQDLPDSDEEPHSLIVLELRYIYGLPPRVLRRVGRQQTQHPNTFNNDHERHHFLRHRFQEEHDNIQQQQHDIRTLLPSSSNNEMDQCQSLKDVVYTIIKEAKELGTSDLDWFSP</sequence>
<feature type="compositionally biased region" description="Basic residues" evidence="1">
    <location>
        <begin position="44"/>
        <end position="53"/>
    </location>
</feature>
<organism evidence="2">
    <name type="scientific">Lichtheimia ramosa</name>
    <dbReference type="NCBI Taxonomy" id="688394"/>
    <lineage>
        <taxon>Eukaryota</taxon>
        <taxon>Fungi</taxon>
        <taxon>Fungi incertae sedis</taxon>
        <taxon>Mucoromycota</taxon>
        <taxon>Mucoromycotina</taxon>
        <taxon>Mucoromycetes</taxon>
        <taxon>Mucorales</taxon>
        <taxon>Lichtheimiaceae</taxon>
        <taxon>Lichtheimia</taxon>
    </lineage>
</organism>
<feature type="region of interest" description="Disordered" evidence="1">
    <location>
        <begin position="40"/>
        <end position="61"/>
    </location>
</feature>
<gene>
    <name evidence="2" type="ORF">LRAMOSA06480</name>
</gene>
<name>A0A077X3W8_9FUNG</name>
<evidence type="ECO:0000313" key="2">
    <source>
        <dbReference type="EMBL" id="CDS14310.1"/>
    </source>
</evidence>
<dbReference type="EMBL" id="LK023386">
    <property type="protein sequence ID" value="CDS14310.1"/>
    <property type="molecule type" value="Genomic_DNA"/>
</dbReference>
<dbReference type="AlphaFoldDB" id="A0A077X3W8"/>
<evidence type="ECO:0000256" key="1">
    <source>
        <dbReference type="SAM" id="MobiDB-lite"/>
    </source>
</evidence>
<protein>
    <recommendedName>
        <fullName evidence="3">F-box domain-containing protein</fullName>
    </recommendedName>
</protein>
<feature type="compositionally biased region" description="Polar residues" evidence="1">
    <location>
        <begin position="210"/>
        <end position="220"/>
    </location>
</feature>
<dbReference type="InterPro" id="IPR032675">
    <property type="entry name" value="LRR_dom_sf"/>
</dbReference>
<dbReference type="SUPFAM" id="SSF52047">
    <property type="entry name" value="RNI-like"/>
    <property type="match status" value="1"/>
</dbReference>
<feature type="region of interest" description="Disordered" evidence="1">
    <location>
        <begin position="203"/>
        <end position="252"/>
    </location>
</feature>
<accession>A0A077X3W8</accession>
<proteinExistence type="predicted"/>
<dbReference type="OrthoDB" id="2125396at2759"/>
<dbReference type="Gene3D" id="3.80.10.10">
    <property type="entry name" value="Ribonuclease Inhibitor"/>
    <property type="match status" value="1"/>
</dbReference>
<reference evidence="2" key="1">
    <citation type="journal article" date="2014" name="Genome Announc.">
        <title>De novo whole-genome sequence and genome annotation of Lichtheimia ramosa.</title>
        <authorList>
            <person name="Linde J."/>
            <person name="Schwartze V."/>
            <person name="Binder U."/>
            <person name="Lass-Florl C."/>
            <person name="Voigt K."/>
            <person name="Horn F."/>
        </authorList>
    </citation>
    <scope>NUCLEOTIDE SEQUENCE</scope>
    <source>
        <strain evidence="2">JMRC FSU:6197</strain>
    </source>
</reference>